<dbReference type="GO" id="GO:0003700">
    <property type="term" value="F:DNA-binding transcription factor activity"/>
    <property type="evidence" value="ECO:0007669"/>
    <property type="project" value="InterPro"/>
</dbReference>
<evidence type="ECO:0000313" key="3">
    <source>
        <dbReference type="Proteomes" id="UP000185696"/>
    </source>
</evidence>
<dbReference type="GO" id="GO:0006352">
    <property type="term" value="P:DNA-templated transcription initiation"/>
    <property type="evidence" value="ECO:0007669"/>
    <property type="project" value="InterPro"/>
</dbReference>
<dbReference type="InterPro" id="IPR036388">
    <property type="entry name" value="WH-like_DNA-bd_sf"/>
</dbReference>
<dbReference type="AlphaFoldDB" id="A0A7Z1AWN5"/>
<dbReference type="Gene3D" id="1.10.10.10">
    <property type="entry name" value="Winged helix-like DNA-binding domain superfamily/Winged helix DNA-binding domain"/>
    <property type="match status" value="1"/>
</dbReference>
<dbReference type="Pfam" id="PF04545">
    <property type="entry name" value="Sigma70_r4"/>
    <property type="match status" value="1"/>
</dbReference>
<comment type="caution">
    <text evidence="2">The sequence shown here is derived from an EMBL/GenBank/DDBJ whole genome shotgun (WGS) entry which is preliminary data.</text>
</comment>
<dbReference type="InterPro" id="IPR007630">
    <property type="entry name" value="RNA_pol_sigma70_r4"/>
</dbReference>
<dbReference type="EMBL" id="MSIF01000013">
    <property type="protein sequence ID" value="OLF08010.1"/>
    <property type="molecule type" value="Genomic_DNA"/>
</dbReference>
<dbReference type="SUPFAM" id="SSF88659">
    <property type="entry name" value="Sigma3 and sigma4 domains of RNA polymerase sigma factors"/>
    <property type="match status" value="1"/>
</dbReference>
<protein>
    <recommendedName>
        <fullName evidence="1">RNA polymerase sigma-70 region 4 domain-containing protein</fullName>
    </recommendedName>
</protein>
<evidence type="ECO:0000313" key="2">
    <source>
        <dbReference type="EMBL" id="OLF08010.1"/>
    </source>
</evidence>
<evidence type="ECO:0000259" key="1">
    <source>
        <dbReference type="Pfam" id="PF04545"/>
    </source>
</evidence>
<proteinExistence type="predicted"/>
<keyword evidence="3" id="KW-1185">Reference proteome</keyword>
<accession>A0A7Z1AWN5</accession>
<dbReference type="Proteomes" id="UP000185696">
    <property type="component" value="Unassembled WGS sequence"/>
</dbReference>
<feature type="domain" description="RNA polymerase sigma-70 region 4" evidence="1">
    <location>
        <begin position="16"/>
        <end position="64"/>
    </location>
</feature>
<sequence>MMTNECGDHDRSRGGLEVLSPRQREIIRLRVVVGLSAAETAHRLGMAPAAVRIAQHRALNRLRAHLQG</sequence>
<name>A0A7Z1AWN5_9PSEU</name>
<dbReference type="CDD" id="cd06171">
    <property type="entry name" value="Sigma70_r4"/>
    <property type="match status" value="1"/>
</dbReference>
<gene>
    <name evidence="2" type="ORF">BLA60_24360</name>
</gene>
<reference evidence="2 3" key="1">
    <citation type="submission" date="2016-12" db="EMBL/GenBank/DDBJ databases">
        <title>The draft genome sequence of Actinophytocola xinjiangensis.</title>
        <authorList>
            <person name="Wang W."/>
            <person name="Yuan L."/>
        </authorList>
    </citation>
    <scope>NUCLEOTIDE SEQUENCE [LARGE SCALE GENOMIC DNA]</scope>
    <source>
        <strain evidence="2 3">CGMCC 4.4663</strain>
    </source>
</reference>
<organism evidence="2 3">
    <name type="scientific">Actinophytocola xinjiangensis</name>
    <dbReference type="NCBI Taxonomy" id="485602"/>
    <lineage>
        <taxon>Bacteria</taxon>
        <taxon>Bacillati</taxon>
        <taxon>Actinomycetota</taxon>
        <taxon>Actinomycetes</taxon>
        <taxon>Pseudonocardiales</taxon>
        <taxon>Pseudonocardiaceae</taxon>
    </lineage>
</organism>
<dbReference type="InterPro" id="IPR013324">
    <property type="entry name" value="RNA_pol_sigma_r3/r4-like"/>
</dbReference>